<comment type="caution">
    <text evidence="5">The sequence shown here is derived from an EMBL/GenBank/DDBJ whole genome shotgun (WGS) entry which is preliminary data.</text>
</comment>
<evidence type="ECO:0000313" key="5">
    <source>
        <dbReference type="EMBL" id="MBM3222821.1"/>
    </source>
</evidence>
<dbReference type="CDD" id="cd00995">
    <property type="entry name" value="PBP2_NikA_DppA_OppA_like"/>
    <property type="match status" value="1"/>
</dbReference>
<dbReference type="Gene3D" id="3.40.190.10">
    <property type="entry name" value="Periplasmic binding protein-like II"/>
    <property type="match status" value="1"/>
</dbReference>
<comment type="similarity">
    <text evidence="1">Belongs to the bacterial solute-binding protein 5 family.</text>
</comment>
<evidence type="ECO:0000256" key="3">
    <source>
        <dbReference type="ARBA" id="ARBA00022729"/>
    </source>
</evidence>
<dbReference type="GO" id="GO:1904680">
    <property type="term" value="F:peptide transmembrane transporter activity"/>
    <property type="evidence" value="ECO:0007669"/>
    <property type="project" value="TreeGrafter"/>
</dbReference>
<dbReference type="AlphaFoldDB" id="A0A937W072"/>
<gene>
    <name evidence="5" type="ORF">FJZ47_03315</name>
</gene>
<dbReference type="InterPro" id="IPR030678">
    <property type="entry name" value="Peptide/Ni-bd"/>
</dbReference>
<dbReference type="PIRSF" id="PIRSF002741">
    <property type="entry name" value="MppA"/>
    <property type="match status" value="1"/>
</dbReference>
<evidence type="ECO:0000259" key="4">
    <source>
        <dbReference type="Pfam" id="PF00496"/>
    </source>
</evidence>
<sequence length="536" mass="60653">MQQNTWMKPTVSLVVAVLLVLLTGFAVLPTEAQVQRVVFASAGVDESNRFWIVSRPNQLQNDPYLETLLDLDPKTGAFIPRLAEKWEASPDMKEWTVYLRKGVPFHFGYGEFTARDVVHSHSLMLREEAVATFVGLWRTVEAVKIINDYQVVFRMKNPTTTMPYALSRSGDLRMVSKAQWDKEGLEGFEKRPAGTGSYQFVSRQLGKSIVFERVDKHWSGARPAFKELEIRIAPEESTRLAMLLNGEAHIVDLARELQDDAEKRGMQILAASLAAEWVSIYFGGQYHIPGDPKFKADVPWNDRRVRQAMNMAINRQEVQAHLFRKKGEPMYVSGMAPFLEGYNPAWAQRFDQLYGYNPTRAMELLQEAGYPPGALAVKIWSFTQLAKPEIPPLAEVVATYFQAVGIQATIENTDPVLLASRNRGKDTACCLWPNIVSLRPTEEMIRVSHTNNAQAHLFESESLEKKYAELTKTVVPQDRERVARELTDYLFDEFSSIPLLTVFHEVAVNPKVVAGWTWPGQGAGRTTHFHLIKAVP</sequence>
<dbReference type="Gene3D" id="3.10.105.10">
    <property type="entry name" value="Dipeptide-binding Protein, Domain 3"/>
    <property type="match status" value="1"/>
</dbReference>
<dbReference type="SUPFAM" id="SSF53850">
    <property type="entry name" value="Periplasmic binding protein-like II"/>
    <property type="match status" value="1"/>
</dbReference>
<dbReference type="GO" id="GO:0043190">
    <property type="term" value="C:ATP-binding cassette (ABC) transporter complex"/>
    <property type="evidence" value="ECO:0007669"/>
    <property type="project" value="InterPro"/>
</dbReference>
<proteinExistence type="inferred from homology"/>
<dbReference type="EMBL" id="VGLS01000059">
    <property type="protein sequence ID" value="MBM3222821.1"/>
    <property type="molecule type" value="Genomic_DNA"/>
</dbReference>
<keyword evidence="2" id="KW-0813">Transport</keyword>
<evidence type="ECO:0000313" key="6">
    <source>
        <dbReference type="Proteomes" id="UP000712673"/>
    </source>
</evidence>
<evidence type="ECO:0000256" key="2">
    <source>
        <dbReference type="ARBA" id="ARBA00022448"/>
    </source>
</evidence>
<accession>A0A937W072</accession>
<dbReference type="InterPro" id="IPR039424">
    <property type="entry name" value="SBP_5"/>
</dbReference>
<name>A0A937W072_UNCTE</name>
<dbReference type="GO" id="GO:0015833">
    <property type="term" value="P:peptide transport"/>
    <property type="evidence" value="ECO:0007669"/>
    <property type="project" value="TreeGrafter"/>
</dbReference>
<dbReference type="InterPro" id="IPR000914">
    <property type="entry name" value="SBP_5_dom"/>
</dbReference>
<dbReference type="PANTHER" id="PTHR30290">
    <property type="entry name" value="PERIPLASMIC BINDING COMPONENT OF ABC TRANSPORTER"/>
    <property type="match status" value="1"/>
</dbReference>
<protein>
    <submittedName>
        <fullName evidence="5">ABC transporter substrate-binding protein</fullName>
    </submittedName>
</protein>
<dbReference type="PROSITE" id="PS01040">
    <property type="entry name" value="SBP_BACTERIAL_5"/>
    <property type="match status" value="1"/>
</dbReference>
<reference evidence="5" key="1">
    <citation type="submission" date="2019-03" db="EMBL/GenBank/DDBJ databases">
        <title>Lake Tanganyika Metagenome-Assembled Genomes (MAGs).</title>
        <authorList>
            <person name="Tran P."/>
        </authorList>
    </citation>
    <scope>NUCLEOTIDE SEQUENCE</scope>
    <source>
        <strain evidence="5">K_DeepCast_65m_m2_066</strain>
    </source>
</reference>
<dbReference type="Pfam" id="PF00496">
    <property type="entry name" value="SBP_bac_5"/>
    <property type="match status" value="1"/>
</dbReference>
<dbReference type="Proteomes" id="UP000712673">
    <property type="component" value="Unassembled WGS sequence"/>
</dbReference>
<dbReference type="InterPro" id="IPR023765">
    <property type="entry name" value="SBP_5_CS"/>
</dbReference>
<organism evidence="5 6">
    <name type="scientific">Tectimicrobiota bacterium</name>
    <dbReference type="NCBI Taxonomy" id="2528274"/>
    <lineage>
        <taxon>Bacteria</taxon>
        <taxon>Pseudomonadati</taxon>
        <taxon>Nitrospinota/Tectimicrobiota group</taxon>
        <taxon>Candidatus Tectimicrobiota</taxon>
    </lineage>
</organism>
<evidence type="ECO:0000256" key="1">
    <source>
        <dbReference type="ARBA" id="ARBA00005695"/>
    </source>
</evidence>
<feature type="domain" description="Solute-binding protein family 5" evidence="4">
    <location>
        <begin position="78"/>
        <end position="425"/>
    </location>
</feature>
<keyword evidence="3" id="KW-0732">Signal</keyword>
<dbReference type="PANTHER" id="PTHR30290:SF9">
    <property type="entry name" value="OLIGOPEPTIDE-BINDING PROTEIN APPA"/>
    <property type="match status" value="1"/>
</dbReference>
<dbReference type="GO" id="GO:0030288">
    <property type="term" value="C:outer membrane-bounded periplasmic space"/>
    <property type="evidence" value="ECO:0007669"/>
    <property type="project" value="UniProtKB-ARBA"/>
</dbReference>